<evidence type="ECO:0000256" key="1">
    <source>
        <dbReference type="ARBA" id="ARBA00004571"/>
    </source>
</evidence>
<keyword evidence="3 5" id="KW-0732">Signal</keyword>
<gene>
    <name evidence="6" type="ORF">L2740_15830</name>
</gene>
<dbReference type="EMBL" id="JAKILB010000011">
    <property type="protein sequence ID" value="MCL1140016.1"/>
    <property type="molecule type" value="Genomic_DNA"/>
</dbReference>
<feature type="signal peptide" evidence="5">
    <location>
        <begin position="1"/>
        <end position="21"/>
    </location>
</feature>
<proteinExistence type="inferred from homology"/>
<dbReference type="InterPro" id="IPR001897">
    <property type="entry name" value="Porin_gammaproteobac"/>
</dbReference>
<reference evidence="6" key="1">
    <citation type="submission" date="2022-01" db="EMBL/GenBank/DDBJ databases">
        <title>Whole genome-based taxonomy of the Shewanellaceae.</title>
        <authorList>
            <person name="Martin-Rodriguez A.J."/>
        </authorList>
    </citation>
    <scope>NUCLEOTIDE SEQUENCE</scope>
    <source>
        <strain evidence="6">KCTC 23973</strain>
    </source>
</reference>
<evidence type="ECO:0000313" key="7">
    <source>
        <dbReference type="Proteomes" id="UP001139293"/>
    </source>
</evidence>
<comment type="caution">
    <text evidence="6">The sequence shown here is derived from an EMBL/GenBank/DDBJ whole genome shotgun (WGS) entry which is preliminary data.</text>
</comment>
<evidence type="ECO:0000256" key="5">
    <source>
        <dbReference type="SAM" id="SignalP"/>
    </source>
</evidence>
<accession>A0A9X1ZQA7</accession>
<dbReference type="AlphaFoldDB" id="A0A9X1ZQA7"/>
<dbReference type="InterPro" id="IPR033900">
    <property type="entry name" value="Gram_neg_porin_domain"/>
</dbReference>
<dbReference type="PANTHER" id="PTHR34501">
    <property type="entry name" value="PROTEIN YDDL-RELATED"/>
    <property type="match status" value="1"/>
</dbReference>
<feature type="chain" id="PRO_5040774085" evidence="5">
    <location>
        <begin position="22"/>
        <end position="388"/>
    </location>
</feature>
<dbReference type="SUPFAM" id="SSF56935">
    <property type="entry name" value="Porins"/>
    <property type="match status" value="1"/>
</dbReference>
<dbReference type="GO" id="GO:0009279">
    <property type="term" value="C:cell outer membrane"/>
    <property type="evidence" value="ECO:0007669"/>
    <property type="project" value="UniProtKB-SubCell"/>
</dbReference>
<dbReference type="GO" id="GO:0015288">
    <property type="term" value="F:porin activity"/>
    <property type="evidence" value="ECO:0007669"/>
    <property type="project" value="InterPro"/>
</dbReference>
<evidence type="ECO:0000256" key="4">
    <source>
        <dbReference type="ARBA" id="ARBA00023136"/>
    </source>
</evidence>
<dbReference type="PANTHER" id="PTHR34501:SF2">
    <property type="entry name" value="OUTER MEMBRANE PORIN F-RELATED"/>
    <property type="match status" value="1"/>
</dbReference>
<comment type="similarity">
    <text evidence="2">Belongs to the Gram-negative porin family.</text>
</comment>
<protein>
    <submittedName>
        <fullName evidence="6">Porin</fullName>
    </submittedName>
</protein>
<evidence type="ECO:0000256" key="2">
    <source>
        <dbReference type="ARBA" id="ARBA00007539"/>
    </source>
</evidence>
<sequence>MKKALALVPFTALAFTPASNAVEVFKDDKNVFEIGGYVDARVIDTQGVTEVVNGSSRINFAFTRDMSNDWKTYVKLEWGVNPFGNSTISYSSESNFETKSGDFLNNRLGYVGLSHDDYGSVSIGKQWGAWYDVVYNTNYGMVWDGNASGTYTYNKSDGAINGVGRGDKVIQYRNSFGDLSVAIQMQLKNSVADIPDDGSTNPNRLVQTEYDNTYGIGLTYQATDMLVLTLGGNTGEPMATTASGRVLKETDYIYGAGISWGGWDQYGFYAAANVNANEYHDTDNLGRFLQDAVGLESLVSYYFDNNVKILASYNILEAGDEYEKVHQGDVFKRQFAFAGVHYYWDNSVVMYLEARKDFSDFSSRDPAKEAAQQLTEDDGVAIGVRYIL</sequence>
<comment type="subcellular location">
    <subcellularLocation>
        <location evidence="1">Cell outer membrane</location>
        <topology evidence="1">Multi-pass membrane protein</topology>
    </subcellularLocation>
</comment>
<dbReference type="PRINTS" id="PR00183">
    <property type="entry name" value="ECOLIPORIN"/>
</dbReference>
<keyword evidence="7" id="KW-1185">Reference proteome</keyword>
<dbReference type="InterPro" id="IPR050298">
    <property type="entry name" value="Gram-neg_bact_OMP"/>
</dbReference>
<keyword evidence="4" id="KW-0472">Membrane</keyword>
<dbReference type="InterPro" id="IPR023614">
    <property type="entry name" value="Porin_dom_sf"/>
</dbReference>
<dbReference type="Proteomes" id="UP001139293">
    <property type="component" value="Unassembled WGS sequence"/>
</dbReference>
<dbReference type="RefSeq" id="WP_248951090.1">
    <property type="nucleotide sequence ID" value="NZ_JAKILB010000011.1"/>
</dbReference>
<evidence type="ECO:0000313" key="6">
    <source>
        <dbReference type="EMBL" id="MCL1140016.1"/>
    </source>
</evidence>
<dbReference type="InterPro" id="IPR001702">
    <property type="entry name" value="Porin_Gram-ve"/>
</dbReference>
<evidence type="ECO:0000256" key="3">
    <source>
        <dbReference type="ARBA" id="ARBA00022729"/>
    </source>
</evidence>
<dbReference type="GO" id="GO:0034220">
    <property type="term" value="P:monoatomic ion transmembrane transport"/>
    <property type="evidence" value="ECO:0007669"/>
    <property type="project" value="InterPro"/>
</dbReference>
<dbReference type="CDD" id="cd00342">
    <property type="entry name" value="gram_neg_porins"/>
    <property type="match status" value="1"/>
</dbReference>
<dbReference type="Gene3D" id="2.40.160.10">
    <property type="entry name" value="Porin"/>
    <property type="match status" value="1"/>
</dbReference>
<organism evidence="6 7">
    <name type="scientific">Shewanella pneumatophori</name>
    <dbReference type="NCBI Taxonomy" id="314092"/>
    <lineage>
        <taxon>Bacteria</taxon>
        <taxon>Pseudomonadati</taxon>
        <taxon>Pseudomonadota</taxon>
        <taxon>Gammaproteobacteria</taxon>
        <taxon>Alteromonadales</taxon>
        <taxon>Shewanellaceae</taxon>
        <taxon>Shewanella</taxon>
    </lineage>
</organism>
<dbReference type="Pfam" id="PF00267">
    <property type="entry name" value="Porin_1"/>
    <property type="match status" value="1"/>
</dbReference>
<name>A0A9X1ZQA7_9GAMM</name>